<evidence type="ECO:0000256" key="8">
    <source>
        <dbReference type="SAM" id="MobiDB-lite"/>
    </source>
</evidence>
<reference evidence="10 11" key="1">
    <citation type="submission" date="2024-02" db="EMBL/GenBank/DDBJ databases">
        <title>De novo assembly and annotation of 12 fungi associated with fruit tree decline syndrome in Ontario, Canada.</title>
        <authorList>
            <person name="Sulman M."/>
            <person name="Ellouze W."/>
            <person name="Ilyukhin E."/>
        </authorList>
    </citation>
    <scope>NUCLEOTIDE SEQUENCE [LARGE SCALE GENOMIC DNA]</scope>
    <source>
        <strain evidence="10 11">M1-105</strain>
    </source>
</reference>
<comment type="subcellular location">
    <subcellularLocation>
        <location evidence="1">Membrane</location>
        <topology evidence="1">Multi-pass membrane protein</topology>
    </subcellularLocation>
</comment>
<evidence type="ECO:0000256" key="7">
    <source>
        <dbReference type="ARBA" id="ARBA00034651"/>
    </source>
</evidence>
<feature type="region of interest" description="Disordered" evidence="8">
    <location>
        <begin position="149"/>
        <end position="181"/>
    </location>
</feature>
<dbReference type="Gene3D" id="1.20.1080.10">
    <property type="entry name" value="Glycerol uptake facilitator protein"/>
    <property type="match status" value="1"/>
</dbReference>
<organism evidence="10 11">
    <name type="scientific">Neofusicoccum ribis</name>
    <dbReference type="NCBI Taxonomy" id="45134"/>
    <lineage>
        <taxon>Eukaryota</taxon>
        <taxon>Fungi</taxon>
        <taxon>Dikarya</taxon>
        <taxon>Ascomycota</taxon>
        <taxon>Pezizomycotina</taxon>
        <taxon>Dothideomycetes</taxon>
        <taxon>Dothideomycetes incertae sedis</taxon>
        <taxon>Botryosphaeriales</taxon>
        <taxon>Botryosphaeriaceae</taxon>
        <taxon>Neofusicoccum</taxon>
    </lineage>
</organism>
<keyword evidence="11" id="KW-1185">Reference proteome</keyword>
<accession>A0ABR3T0Z7</accession>
<feature type="compositionally biased region" description="Basic and acidic residues" evidence="8">
    <location>
        <begin position="531"/>
        <end position="541"/>
    </location>
</feature>
<feature type="compositionally biased region" description="Low complexity" evidence="8">
    <location>
        <begin position="28"/>
        <end position="41"/>
    </location>
</feature>
<feature type="transmembrane region" description="Helical" evidence="9">
    <location>
        <begin position="443"/>
        <end position="464"/>
    </location>
</feature>
<sequence length="643" mass="69957">MVPSTRDGTGFEPVRSAKARFEALNSHPATPAGTPSPAGLAFDRPAFGTPSPSNQQPKAPTPNSQTRASFQTSFDQERDPFSPRISQDKAPLLGNKQRSAARPASMQDFAYSDYPGNNADRDQAASSAFERAGPQVSFEGEVAGRARSNSAFASSHHGEASRDTWRSSMQGSPFVDPSEPNLSSFVNQKGRPLSFYDLKEQAKKAKAESIANDDRPSFHHRNSWRSTYNTAYNYGDMADMAASRYYSPPAYGDKPRQKDRDSELLALRLPWTMWMNSDVKNHFVAALGEWVGTTMFLFFAFAGTQVANAKSATPSEATTTNATTGFDPAVMLYISICFGFSLMVNVWVFFRISGGLFNPAVTLALLATGAIGKWRSVILFFAQIAGSITASALVLAIFPTPLNVRTTLSDGTSIAQGLFIEAFMTAELVFTILMLAKEKHKATFIAPVGIGLALFVAELCGVYYTGGSLNPARSLGPCIVTNTYDSTHWIYWLGPAIGCLFAIGFYKFIKILEYEMANPGQDGDDTNDPTKNPHHEVREKQREMTAKILTALNMNNYNSAPRPPTQDGERTPQLGDHGFYLPDARAAVAGSRAEVGDVEKGYGLGPRADLSTVASSEIQSPSRAAFAQPHRASPRQSMQDVRE</sequence>
<keyword evidence="5 9" id="KW-1133">Transmembrane helix</keyword>
<feature type="compositionally biased region" description="Polar residues" evidence="8">
    <location>
        <begin position="634"/>
        <end position="643"/>
    </location>
</feature>
<evidence type="ECO:0008006" key="12">
    <source>
        <dbReference type="Google" id="ProtNLM"/>
    </source>
</evidence>
<feature type="compositionally biased region" description="Polar residues" evidence="8">
    <location>
        <begin position="50"/>
        <end position="74"/>
    </location>
</feature>
<feature type="transmembrane region" description="Helical" evidence="9">
    <location>
        <begin position="330"/>
        <end position="350"/>
    </location>
</feature>
<evidence type="ECO:0000256" key="9">
    <source>
        <dbReference type="SAM" id="Phobius"/>
    </source>
</evidence>
<evidence type="ECO:0000256" key="2">
    <source>
        <dbReference type="ARBA" id="ARBA00006175"/>
    </source>
</evidence>
<feature type="region of interest" description="Disordered" evidence="8">
    <location>
        <begin position="596"/>
        <end position="643"/>
    </location>
</feature>
<gene>
    <name evidence="10" type="ORF">SLS56_003443</name>
</gene>
<keyword evidence="4" id="KW-0677">Repeat</keyword>
<feature type="transmembrane region" description="Helical" evidence="9">
    <location>
        <begin position="418"/>
        <end position="436"/>
    </location>
</feature>
<dbReference type="PANTHER" id="PTHR19139">
    <property type="entry name" value="AQUAPORIN TRANSPORTER"/>
    <property type="match status" value="1"/>
</dbReference>
<comment type="similarity">
    <text evidence="2">Belongs to the MIP/aquaporin (TC 1.A.8) family.</text>
</comment>
<dbReference type="Proteomes" id="UP001521116">
    <property type="component" value="Unassembled WGS sequence"/>
</dbReference>
<evidence type="ECO:0000256" key="5">
    <source>
        <dbReference type="ARBA" id="ARBA00022989"/>
    </source>
</evidence>
<feature type="region of interest" description="Disordered" evidence="8">
    <location>
        <begin position="555"/>
        <end position="579"/>
    </location>
</feature>
<evidence type="ECO:0000313" key="10">
    <source>
        <dbReference type="EMBL" id="KAL1632746.1"/>
    </source>
</evidence>
<dbReference type="PANTHER" id="PTHR19139:SF283">
    <property type="entry name" value="AQUAPORIN"/>
    <property type="match status" value="1"/>
</dbReference>
<dbReference type="EMBL" id="JAJVDC020000027">
    <property type="protein sequence ID" value="KAL1632746.1"/>
    <property type="molecule type" value="Genomic_DNA"/>
</dbReference>
<dbReference type="InterPro" id="IPR023271">
    <property type="entry name" value="Aquaporin-like"/>
</dbReference>
<dbReference type="SUPFAM" id="SSF81338">
    <property type="entry name" value="Aquaporin-like"/>
    <property type="match status" value="1"/>
</dbReference>
<dbReference type="InterPro" id="IPR034294">
    <property type="entry name" value="Aquaporin_transptr"/>
</dbReference>
<dbReference type="PRINTS" id="PR00783">
    <property type="entry name" value="MINTRINSICP"/>
</dbReference>
<keyword evidence="6 9" id="KW-0472">Membrane</keyword>
<keyword evidence="3 9" id="KW-0812">Transmembrane</keyword>
<feature type="transmembrane region" description="Helical" evidence="9">
    <location>
        <begin position="290"/>
        <end position="309"/>
    </location>
</feature>
<feature type="region of interest" description="Disordered" evidence="8">
    <location>
        <begin position="520"/>
        <end position="541"/>
    </location>
</feature>
<evidence type="ECO:0000256" key="6">
    <source>
        <dbReference type="ARBA" id="ARBA00023136"/>
    </source>
</evidence>
<evidence type="ECO:0000313" key="11">
    <source>
        <dbReference type="Proteomes" id="UP001521116"/>
    </source>
</evidence>
<feature type="transmembrane region" description="Helical" evidence="9">
    <location>
        <begin position="379"/>
        <end position="398"/>
    </location>
</feature>
<dbReference type="InterPro" id="IPR000425">
    <property type="entry name" value="MIP"/>
</dbReference>
<evidence type="ECO:0000256" key="1">
    <source>
        <dbReference type="ARBA" id="ARBA00004141"/>
    </source>
</evidence>
<protein>
    <recommendedName>
        <fullName evidence="12">Aquaporin</fullName>
    </recommendedName>
</protein>
<proteinExistence type="inferred from homology"/>
<comment type="caution">
    <text evidence="10">The sequence shown here is derived from an EMBL/GenBank/DDBJ whole genome shotgun (WGS) entry which is preliminary data.</text>
</comment>
<comment type="catalytic activity">
    <reaction evidence="7">
        <text>H2O(in) = H2O(out)</text>
        <dbReference type="Rhea" id="RHEA:29667"/>
        <dbReference type="ChEBI" id="CHEBI:15377"/>
    </reaction>
</comment>
<feature type="compositionally biased region" description="Basic and acidic residues" evidence="8">
    <location>
        <begin position="156"/>
        <end position="165"/>
    </location>
</feature>
<evidence type="ECO:0000256" key="4">
    <source>
        <dbReference type="ARBA" id="ARBA00022737"/>
    </source>
</evidence>
<dbReference type="Pfam" id="PF00230">
    <property type="entry name" value="MIP"/>
    <property type="match status" value="1"/>
</dbReference>
<name>A0ABR3T0Z7_9PEZI</name>
<feature type="transmembrane region" description="Helical" evidence="9">
    <location>
        <begin position="489"/>
        <end position="509"/>
    </location>
</feature>
<feature type="region of interest" description="Disordered" evidence="8">
    <location>
        <begin position="1"/>
        <end position="131"/>
    </location>
</feature>
<feature type="compositionally biased region" description="Polar residues" evidence="8">
    <location>
        <begin position="612"/>
        <end position="622"/>
    </location>
</feature>
<evidence type="ECO:0000256" key="3">
    <source>
        <dbReference type="ARBA" id="ARBA00022692"/>
    </source>
</evidence>